<dbReference type="Pfam" id="PF11902">
    <property type="entry name" value="DUF3422"/>
    <property type="match status" value="1"/>
</dbReference>
<reference evidence="2" key="1">
    <citation type="submission" date="2021-05" db="EMBL/GenBank/DDBJ databases">
        <authorList>
            <person name="Tanabe Y."/>
        </authorList>
    </citation>
    <scope>NUCLEOTIDE SEQUENCE</scope>
    <source>
        <strain evidence="2">BOTRYCO-1</strain>
    </source>
</reference>
<dbReference type="RefSeq" id="WP_284359129.1">
    <property type="nucleotide sequence ID" value="NZ_BPFZ01000003.1"/>
</dbReference>
<evidence type="ECO:0000256" key="1">
    <source>
        <dbReference type="SAM" id="Phobius"/>
    </source>
</evidence>
<organism evidence="2 3">
    <name type="scientific">Candidatus Phycosocius spiralis</name>
    <dbReference type="NCBI Taxonomy" id="2815099"/>
    <lineage>
        <taxon>Bacteria</taxon>
        <taxon>Pseudomonadati</taxon>
        <taxon>Pseudomonadota</taxon>
        <taxon>Alphaproteobacteria</taxon>
        <taxon>Caulobacterales</taxon>
        <taxon>Caulobacterales incertae sedis</taxon>
        <taxon>Candidatus Phycosocius</taxon>
    </lineage>
</organism>
<dbReference type="EMBL" id="BPFZ01000003">
    <property type="protein sequence ID" value="GIU66562.1"/>
    <property type="molecule type" value="Genomic_DNA"/>
</dbReference>
<proteinExistence type="predicted"/>
<accession>A0ABQ4PU67</accession>
<reference evidence="2" key="2">
    <citation type="journal article" date="2023" name="ISME Commun">
        <title>Characterization of a bloom-associated alphaproteobacterial lineage, 'Candidatus Phycosocius': insights into freshwater algal-bacterial interactions.</title>
        <authorList>
            <person name="Tanabe Y."/>
            <person name="Yamaguchi H."/>
            <person name="Yoshida M."/>
            <person name="Kai A."/>
            <person name="Okazaki Y."/>
        </authorList>
    </citation>
    <scope>NUCLEOTIDE SEQUENCE</scope>
    <source>
        <strain evidence="2">BOTRYCO-1</strain>
    </source>
</reference>
<keyword evidence="1" id="KW-0472">Membrane</keyword>
<evidence type="ECO:0000313" key="3">
    <source>
        <dbReference type="Proteomes" id="UP001161064"/>
    </source>
</evidence>
<evidence type="ECO:0000313" key="2">
    <source>
        <dbReference type="EMBL" id="GIU66562.1"/>
    </source>
</evidence>
<keyword evidence="1" id="KW-0812">Transmembrane</keyword>
<dbReference type="Proteomes" id="UP001161064">
    <property type="component" value="Unassembled WGS sequence"/>
</dbReference>
<comment type="caution">
    <text evidence="2">The sequence shown here is derived from an EMBL/GenBank/DDBJ whole genome shotgun (WGS) entry which is preliminary data.</text>
</comment>
<dbReference type="InterPro" id="IPR021830">
    <property type="entry name" value="DUF3422"/>
</dbReference>
<name>A0ABQ4PU67_9PROT</name>
<sequence>MRSQNLQWKFHPQRDVLLAEAHARPSTPVLAPHLASRIATMSGEGGVDADRAHMAALCRKIGTSEPGPDARWCVLDGGNWRLRWERHTEISTWTVFCESPPSPDFMFESTALNLVPQDWLAALPGEILCAAHVVLSVTPPDRLPFAESETIAARVANGTVDVFSDFRPGPDSFTRFVMVQSDPNPITAGRVLQQLFEIETYRLLALLAFPLANLTSVTLARFEAEAAASAIQVADEGGVEADRNLLSRLAALAGEAEAMVGATTYRFAAARAYEGLVLERIGQLREQSIDGRPTIADFMERRLAPAMRTCVAVAQRQRDVIERIARTTQMLNTRVEVASEAINVGLLASMDRRSQEQFRLQQTVEGLSVAAISYYALGLIYFVMEGVAETFVHFNAKAATGVAAPIVVFAVWMILRHLRRTIAKDD</sequence>
<feature type="transmembrane region" description="Helical" evidence="1">
    <location>
        <begin position="363"/>
        <end position="384"/>
    </location>
</feature>
<protein>
    <recommendedName>
        <fullName evidence="4">DUF3422 domain-containing protein</fullName>
    </recommendedName>
</protein>
<feature type="transmembrane region" description="Helical" evidence="1">
    <location>
        <begin position="396"/>
        <end position="415"/>
    </location>
</feature>
<evidence type="ECO:0008006" key="4">
    <source>
        <dbReference type="Google" id="ProtNLM"/>
    </source>
</evidence>
<gene>
    <name evidence="2" type="ORF">PsB1_0716</name>
</gene>
<keyword evidence="1" id="KW-1133">Transmembrane helix</keyword>
<keyword evidence="3" id="KW-1185">Reference proteome</keyword>